<sequence>MLLRRLKELFCYFAPCIGLSRYSSVCRTFMSFTTLALLVISPELFQVAEASGQFQTQILSVEKIRSDGADSVCCGSSPDPTASSVLASSLAVPANTATGTNETCSGICRPYVRLCFKEYQRNVHLNGKCSYGEGFSPVLSLPFVDSNTTNPFVAINLPFNFAWMKSYTLVLELLNAQGAQADRTVDLLLEQGVQSNEIGPTDGWRVYVHEGKRGKITYRVRVVCDEYYGNATCSAYCKPRDDKFGHWYCTADAKRVCLDGWKGPQCEAPICSSTCQNGTCTVPGECRCRHGWKGVDCNQCIPHVACKHGTCQSKPWECVCQKGWGGPMCDRDLNYCGNHQPCYNYAVCHNTADSSGYECRCPPGFGGKDCNQITDPCSDFDCQNGACFNNNGTAQCRCPLGWVGERCEKNVDECASAPCANGGTCVDEIGFSRCLCPDGFYGPECKEDLTSLFLEPSFTPPEVSTTPPPVMNRTANVTGSHHRAHDIEAQDPSHPEDASLKTDNDHTTVVITVTVSVILVLAVLCFVLLALFFYRRRQKQRRSLEEGMEDDKYGTTKTNNQQVSKDLAYKDSEAIAVRSNHENEARLKILNNIFTESRGSIDGSLSDRSDSSHDSLRKLHYAKEDARSETPGQPSVRYISEPPHAHIHDPYWNNRDRPTLFVNKDMKNYMESLRIAKSQENLKAQPPPSLQGKYASEDFTVV</sequence>
<dbReference type="PROSITE" id="PS50026">
    <property type="entry name" value="EGF_3"/>
    <property type="match status" value="4"/>
</dbReference>
<dbReference type="GO" id="GO:0005509">
    <property type="term" value="F:calcium ion binding"/>
    <property type="evidence" value="ECO:0007669"/>
    <property type="project" value="InterPro"/>
</dbReference>
<dbReference type="AlphaFoldDB" id="A0A1D1V9H5"/>
<dbReference type="Pfam" id="PF01414">
    <property type="entry name" value="DSL"/>
    <property type="match status" value="1"/>
</dbReference>
<evidence type="ECO:0000256" key="8">
    <source>
        <dbReference type="ARBA" id="ARBA00023136"/>
    </source>
</evidence>
<dbReference type="CDD" id="cd00054">
    <property type="entry name" value="EGF_CA"/>
    <property type="match status" value="3"/>
</dbReference>
<feature type="disulfide bond" evidence="12">
    <location>
        <begin position="237"/>
        <end position="249"/>
    </location>
</feature>
<dbReference type="PANTHER" id="PTHR24049">
    <property type="entry name" value="CRUMBS FAMILY MEMBER"/>
    <property type="match status" value="1"/>
</dbReference>
<comment type="caution">
    <text evidence="11">Lacks conserved residue(s) required for the propagation of feature annotation.</text>
</comment>
<name>A0A1D1V9H5_RAMVA</name>
<keyword evidence="5 13" id="KW-0677">Repeat</keyword>
<dbReference type="Gene3D" id="2.10.25.10">
    <property type="entry name" value="Laminin"/>
    <property type="match status" value="4"/>
</dbReference>
<keyword evidence="13" id="KW-0732">Signal</keyword>
<accession>A0A1D1V9H5</accession>
<evidence type="ECO:0000256" key="7">
    <source>
        <dbReference type="ARBA" id="ARBA00022989"/>
    </source>
</evidence>
<reference evidence="18 19" key="1">
    <citation type="journal article" date="2016" name="Nat. Commun.">
        <title>Extremotolerant tardigrade genome and improved radiotolerance of human cultured cells by tardigrade-unique protein.</title>
        <authorList>
            <person name="Hashimoto T."/>
            <person name="Horikawa D.D."/>
            <person name="Saito Y."/>
            <person name="Kuwahara H."/>
            <person name="Kozuka-Hata H."/>
            <person name="Shin-I T."/>
            <person name="Minakuchi Y."/>
            <person name="Ohishi K."/>
            <person name="Motoyama A."/>
            <person name="Aizu T."/>
            <person name="Enomoto A."/>
            <person name="Kondo K."/>
            <person name="Tanaka S."/>
            <person name="Hara Y."/>
            <person name="Koshikawa S."/>
            <person name="Sagara H."/>
            <person name="Miura T."/>
            <person name="Yokobori S."/>
            <person name="Miyagawa K."/>
            <person name="Suzuki Y."/>
            <person name="Kubo T."/>
            <person name="Oyama M."/>
            <person name="Kohara Y."/>
            <person name="Fujiyama A."/>
            <person name="Arakawa K."/>
            <person name="Katayama T."/>
            <person name="Toyoda A."/>
            <person name="Kunieda T."/>
        </authorList>
    </citation>
    <scope>NUCLEOTIDE SEQUENCE [LARGE SCALE GENOMIC DNA]</scope>
    <source>
        <strain evidence="18 19">YOKOZUNA-1</strain>
    </source>
</reference>
<dbReference type="GO" id="GO:0007219">
    <property type="term" value="P:Notch signaling pathway"/>
    <property type="evidence" value="ECO:0007669"/>
    <property type="project" value="InterPro"/>
</dbReference>
<feature type="disulfide bond" evidence="11">
    <location>
        <begin position="361"/>
        <end position="370"/>
    </location>
</feature>
<gene>
    <name evidence="18" type="primary">RvY_09500-1</name>
    <name evidence="18" type="synonym">RvY_09500.1</name>
    <name evidence="18" type="ORF">RvY_09500</name>
</gene>
<dbReference type="FunFam" id="2.10.25.140:FF:000001">
    <property type="entry name" value="Delta-like protein"/>
    <property type="match status" value="1"/>
</dbReference>
<keyword evidence="4 13" id="KW-0812">Transmembrane</keyword>
<keyword evidence="10" id="KW-0325">Glycoprotein</keyword>
<dbReference type="PANTHER" id="PTHR24049:SF35">
    <property type="entry name" value="EGF-LIKE DOMAIN-CONTAINING PROTEIN"/>
    <property type="match status" value="1"/>
</dbReference>
<evidence type="ECO:0000256" key="2">
    <source>
        <dbReference type="ARBA" id="ARBA00022473"/>
    </source>
</evidence>
<evidence type="ECO:0000256" key="3">
    <source>
        <dbReference type="ARBA" id="ARBA00022536"/>
    </source>
</evidence>
<dbReference type="GO" id="GO:0046331">
    <property type="term" value="P:lateral inhibition"/>
    <property type="evidence" value="ECO:0007669"/>
    <property type="project" value="UniProtKB-ARBA"/>
</dbReference>
<evidence type="ECO:0000256" key="5">
    <source>
        <dbReference type="ARBA" id="ARBA00022737"/>
    </source>
</evidence>
<comment type="subcellular location">
    <subcellularLocation>
        <location evidence="1 13">Membrane</location>
        <topology evidence="1 13">Single-pass type I membrane protein</topology>
    </subcellularLocation>
</comment>
<dbReference type="PROSITE" id="PS01186">
    <property type="entry name" value="EGF_2"/>
    <property type="match status" value="4"/>
</dbReference>
<dbReference type="InterPro" id="IPR001774">
    <property type="entry name" value="DSL"/>
</dbReference>
<feature type="region of interest" description="Disordered" evidence="14">
    <location>
        <begin position="624"/>
        <end position="656"/>
    </location>
</feature>
<keyword evidence="9 11" id="KW-1015">Disulfide bond</keyword>
<evidence type="ECO:0000256" key="6">
    <source>
        <dbReference type="ARBA" id="ARBA00022782"/>
    </source>
</evidence>
<evidence type="ECO:0000256" key="1">
    <source>
        <dbReference type="ARBA" id="ARBA00004479"/>
    </source>
</evidence>
<comment type="function">
    <text evidence="13">Putative Notch ligand involved in the mediation of Notch signaling.</text>
</comment>
<feature type="domain" description="EGF-like" evidence="16">
    <location>
        <begin position="332"/>
        <end position="371"/>
    </location>
</feature>
<evidence type="ECO:0000256" key="14">
    <source>
        <dbReference type="SAM" id="MobiDB-lite"/>
    </source>
</evidence>
<keyword evidence="6" id="KW-0221">Differentiation</keyword>
<feature type="domain" description="EGF-like" evidence="16">
    <location>
        <begin position="410"/>
        <end position="446"/>
    </location>
</feature>
<dbReference type="PROSITE" id="PS51051">
    <property type="entry name" value="DSL"/>
    <property type="match status" value="1"/>
</dbReference>
<keyword evidence="2 13" id="KW-0217">Developmental protein</keyword>
<dbReference type="Gene3D" id="2.60.40.3510">
    <property type="match status" value="1"/>
</dbReference>
<feature type="region of interest" description="Disordered" evidence="14">
    <location>
        <begin position="543"/>
        <end position="563"/>
    </location>
</feature>
<feature type="disulfide bond" evidence="11">
    <location>
        <begin position="377"/>
        <end position="387"/>
    </location>
</feature>
<evidence type="ECO:0000256" key="4">
    <source>
        <dbReference type="ARBA" id="ARBA00022692"/>
    </source>
</evidence>
<dbReference type="InterPro" id="IPR011651">
    <property type="entry name" value="Notch_ligand_N"/>
</dbReference>
<dbReference type="Proteomes" id="UP000186922">
    <property type="component" value="Unassembled WGS sequence"/>
</dbReference>
<feature type="domain" description="EGF-like" evidence="16">
    <location>
        <begin position="267"/>
        <end position="298"/>
    </location>
</feature>
<evidence type="ECO:0000256" key="10">
    <source>
        <dbReference type="ARBA" id="ARBA00023180"/>
    </source>
</evidence>
<feature type="region of interest" description="Disordered" evidence="14">
    <location>
        <begin position="457"/>
        <end position="501"/>
    </location>
</feature>
<dbReference type="EMBL" id="BDGG01000004">
    <property type="protein sequence ID" value="GAU98341.1"/>
    <property type="molecule type" value="Genomic_DNA"/>
</dbReference>
<feature type="domain" description="DSL" evidence="17">
    <location>
        <begin position="222"/>
        <end position="266"/>
    </location>
</feature>
<dbReference type="GO" id="GO:0048018">
    <property type="term" value="F:receptor ligand activity"/>
    <property type="evidence" value="ECO:0007669"/>
    <property type="project" value="UniProtKB-ARBA"/>
</dbReference>
<dbReference type="SMART" id="SM00179">
    <property type="entry name" value="EGF_CA"/>
    <property type="match status" value="4"/>
</dbReference>
<evidence type="ECO:0000256" key="15">
    <source>
        <dbReference type="SAM" id="Phobius"/>
    </source>
</evidence>
<dbReference type="Pfam" id="PF21700">
    <property type="entry name" value="EGF_DL_JAG"/>
    <property type="match status" value="1"/>
</dbReference>
<dbReference type="InterPro" id="IPR001881">
    <property type="entry name" value="EGF-like_Ca-bd_dom"/>
</dbReference>
<dbReference type="InterPro" id="IPR013032">
    <property type="entry name" value="EGF-like_CS"/>
</dbReference>
<dbReference type="GO" id="GO:0016020">
    <property type="term" value="C:membrane"/>
    <property type="evidence" value="ECO:0007669"/>
    <property type="project" value="UniProtKB-SubCell"/>
</dbReference>
<evidence type="ECO:0000313" key="18">
    <source>
        <dbReference type="EMBL" id="GAU98341.1"/>
    </source>
</evidence>
<evidence type="ECO:0000259" key="16">
    <source>
        <dbReference type="PROSITE" id="PS50026"/>
    </source>
</evidence>
<dbReference type="Pfam" id="PF00008">
    <property type="entry name" value="EGF"/>
    <property type="match status" value="2"/>
</dbReference>
<dbReference type="PROSITE" id="PS00022">
    <property type="entry name" value="EGF_1"/>
    <property type="match status" value="5"/>
</dbReference>
<feature type="compositionally biased region" description="Basic and acidic residues" evidence="14">
    <location>
        <begin position="485"/>
        <end position="501"/>
    </location>
</feature>
<dbReference type="InterPro" id="IPR000742">
    <property type="entry name" value="EGF"/>
</dbReference>
<dbReference type="Pfam" id="PF12661">
    <property type="entry name" value="hEGF"/>
    <property type="match status" value="1"/>
</dbReference>
<evidence type="ECO:0000256" key="13">
    <source>
        <dbReference type="RuleBase" id="RU280815"/>
    </source>
</evidence>
<feature type="disulfide bond" evidence="11">
    <location>
        <begin position="288"/>
        <end position="297"/>
    </location>
</feature>
<dbReference type="SUPFAM" id="SSF57196">
    <property type="entry name" value="EGF/Laminin"/>
    <property type="match status" value="3"/>
</dbReference>
<keyword evidence="19" id="KW-1185">Reference proteome</keyword>
<dbReference type="SMART" id="SM00051">
    <property type="entry name" value="DSL"/>
    <property type="match status" value="1"/>
</dbReference>
<feature type="disulfide bond" evidence="12">
    <location>
        <begin position="257"/>
        <end position="266"/>
    </location>
</feature>
<dbReference type="Pfam" id="PF07657">
    <property type="entry name" value="MNNL"/>
    <property type="match status" value="1"/>
</dbReference>
<keyword evidence="8 13" id="KW-0472">Membrane</keyword>
<feature type="domain" description="EGF-like" evidence="16">
    <location>
        <begin position="373"/>
        <end position="408"/>
    </location>
</feature>
<evidence type="ECO:0000256" key="12">
    <source>
        <dbReference type="PROSITE-ProRule" id="PRU00377"/>
    </source>
</evidence>
<feature type="compositionally biased region" description="Basic and acidic residues" evidence="14">
    <location>
        <begin position="543"/>
        <end position="554"/>
    </location>
</feature>
<dbReference type="InterPro" id="IPR051022">
    <property type="entry name" value="Notch_Cell-Fate_Det"/>
</dbReference>
<keyword evidence="3 11" id="KW-0245">EGF-like domain</keyword>
<dbReference type="SMART" id="SM00181">
    <property type="entry name" value="EGF"/>
    <property type="match status" value="5"/>
</dbReference>
<evidence type="ECO:0000313" key="19">
    <source>
        <dbReference type="Proteomes" id="UP000186922"/>
    </source>
</evidence>
<dbReference type="OrthoDB" id="283575at2759"/>
<comment type="caution">
    <text evidence="18">The sequence shown here is derived from an EMBL/GenBank/DDBJ whole genome shotgun (WGS) entry which is preliminary data.</text>
</comment>
<evidence type="ECO:0000256" key="11">
    <source>
        <dbReference type="PROSITE-ProRule" id="PRU00076"/>
    </source>
</evidence>
<dbReference type="FunFam" id="2.10.25.10:FF:000117">
    <property type="entry name" value="Delta-like protein"/>
    <property type="match status" value="1"/>
</dbReference>
<dbReference type="STRING" id="947166.A0A1D1V9H5"/>
<keyword evidence="7 13" id="KW-1133">Transmembrane helix</keyword>
<organism evidence="18 19">
    <name type="scientific">Ramazzottius varieornatus</name>
    <name type="common">Water bear</name>
    <name type="synonym">Tardigrade</name>
    <dbReference type="NCBI Taxonomy" id="947166"/>
    <lineage>
        <taxon>Eukaryota</taxon>
        <taxon>Metazoa</taxon>
        <taxon>Ecdysozoa</taxon>
        <taxon>Tardigrada</taxon>
        <taxon>Eutardigrada</taxon>
        <taxon>Parachela</taxon>
        <taxon>Hypsibioidea</taxon>
        <taxon>Ramazzottiidae</taxon>
        <taxon>Ramazzottius</taxon>
    </lineage>
</organism>
<dbReference type="Gene3D" id="2.10.25.140">
    <property type="match status" value="1"/>
</dbReference>
<feature type="region of interest" description="Disordered" evidence="14">
    <location>
        <begin position="679"/>
        <end position="702"/>
    </location>
</feature>
<feature type="disulfide bond" evidence="11">
    <location>
        <begin position="398"/>
        <end position="407"/>
    </location>
</feature>
<feature type="disulfide bond" evidence="11">
    <location>
        <begin position="342"/>
        <end position="359"/>
    </location>
</feature>
<feature type="disulfide bond" evidence="11">
    <location>
        <begin position="436"/>
        <end position="445"/>
    </location>
</feature>
<feature type="transmembrane region" description="Helical" evidence="15">
    <location>
        <begin position="509"/>
        <end position="534"/>
    </location>
</feature>
<evidence type="ECO:0000259" key="17">
    <source>
        <dbReference type="PROSITE" id="PS51051"/>
    </source>
</evidence>
<feature type="disulfide bond" evidence="12">
    <location>
        <begin position="224"/>
        <end position="233"/>
    </location>
</feature>
<protein>
    <recommendedName>
        <fullName evidence="13">Delta-like protein</fullName>
    </recommendedName>
</protein>
<evidence type="ECO:0000256" key="9">
    <source>
        <dbReference type="ARBA" id="ARBA00023157"/>
    </source>
</evidence>
<feature type="compositionally biased region" description="Basic and acidic residues" evidence="14">
    <location>
        <begin position="643"/>
        <end position="656"/>
    </location>
</feature>
<proteinExistence type="predicted"/>